<organism evidence="2">
    <name type="scientific">marine metagenome</name>
    <dbReference type="NCBI Taxonomy" id="408172"/>
    <lineage>
        <taxon>unclassified sequences</taxon>
        <taxon>metagenomes</taxon>
        <taxon>ecological metagenomes</taxon>
    </lineage>
</organism>
<dbReference type="EMBL" id="UINC01015447">
    <property type="protein sequence ID" value="SVA65038.1"/>
    <property type="molecule type" value="Genomic_DNA"/>
</dbReference>
<dbReference type="AlphaFoldDB" id="A0A381XJX8"/>
<accession>A0A381XJX8</accession>
<feature type="transmembrane region" description="Helical" evidence="1">
    <location>
        <begin position="49"/>
        <end position="72"/>
    </location>
</feature>
<evidence type="ECO:0000256" key="1">
    <source>
        <dbReference type="SAM" id="Phobius"/>
    </source>
</evidence>
<reference evidence="2" key="1">
    <citation type="submission" date="2018-05" db="EMBL/GenBank/DDBJ databases">
        <authorList>
            <person name="Lanie J.A."/>
            <person name="Ng W.-L."/>
            <person name="Kazmierczak K.M."/>
            <person name="Andrzejewski T.M."/>
            <person name="Davidsen T.M."/>
            <person name="Wayne K.J."/>
            <person name="Tettelin H."/>
            <person name="Glass J.I."/>
            <person name="Rusch D."/>
            <person name="Podicherti R."/>
            <person name="Tsui H.-C.T."/>
            <person name="Winkler M.E."/>
        </authorList>
    </citation>
    <scope>NUCLEOTIDE SEQUENCE</scope>
</reference>
<feature type="transmembrane region" description="Helical" evidence="1">
    <location>
        <begin position="84"/>
        <end position="109"/>
    </location>
</feature>
<evidence type="ECO:0000313" key="2">
    <source>
        <dbReference type="EMBL" id="SVA65038.1"/>
    </source>
</evidence>
<sequence>MNNFSLVFAIPSYIVIATVIFFGMFFPLSILSEFIFVEPFFIIHVTTDLAFSFGLILAISFMSAIVIPMNIYRIRILRKKTSRIGTSLIGAIIGASAGACSCGPIGFFIISTFGAGASLATAFLTNYEIPLRLISLGLLCVVYFTTTKSISTECRIR</sequence>
<protein>
    <submittedName>
        <fullName evidence="2">Uncharacterized protein</fullName>
    </submittedName>
</protein>
<name>A0A381XJX8_9ZZZZ</name>
<keyword evidence="1" id="KW-0812">Transmembrane</keyword>
<feature type="transmembrane region" description="Helical" evidence="1">
    <location>
        <begin position="12"/>
        <end position="37"/>
    </location>
</feature>
<keyword evidence="1" id="KW-1133">Transmembrane helix</keyword>
<proteinExistence type="predicted"/>
<keyword evidence="1" id="KW-0472">Membrane</keyword>
<feature type="transmembrane region" description="Helical" evidence="1">
    <location>
        <begin position="129"/>
        <end position="147"/>
    </location>
</feature>
<gene>
    <name evidence="2" type="ORF">METZ01_LOCUS117892</name>
</gene>